<dbReference type="InterPro" id="IPR011990">
    <property type="entry name" value="TPR-like_helical_dom_sf"/>
</dbReference>
<dbReference type="InterPro" id="IPR053137">
    <property type="entry name" value="NLR-like"/>
</dbReference>
<proteinExistence type="predicted"/>
<dbReference type="RefSeq" id="WP_380589039.1">
    <property type="nucleotide sequence ID" value="NZ_JBHSQJ010000141.1"/>
</dbReference>
<dbReference type="EMBL" id="JBHSQJ010000141">
    <property type="protein sequence ID" value="MFC5910955.1"/>
    <property type="molecule type" value="Genomic_DNA"/>
</dbReference>
<dbReference type="Proteomes" id="UP001596174">
    <property type="component" value="Unassembled WGS sequence"/>
</dbReference>
<gene>
    <name evidence="2" type="primary">fxsT</name>
    <name evidence="2" type="ORF">ACFP3V_27595</name>
</gene>
<evidence type="ECO:0000313" key="3">
    <source>
        <dbReference type="Proteomes" id="UP001596174"/>
    </source>
</evidence>
<dbReference type="Gene3D" id="3.40.50.300">
    <property type="entry name" value="P-loop containing nucleotide triphosphate hydrolases"/>
    <property type="match status" value="2"/>
</dbReference>
<dbReference type="PANTHER" id="PTHR46082">
    <property type="entry name" value="ATP/GTP-BINDING PROTEIN-RELATED"/>
    <property type="match status" value="1"/>
</dbReference>
<accession>A0ABW1G882</accession>
<dbReference type="SUPFAM" id="SSF52540">
    <property type="entry name" value="P-loop containing nucleoside triphosphate hydrolases"/>
    <property type="match status" value="2"/>
</dbReference>
<sequence>MGEVWTFYSYKGGVGRSLALANIAWLLAANGRRVLAVDWDLEAPGLHRFFRPFLDEDRLAHRTGVLDALTDFRRVVAEHAWTRRDVEELAEHHADIGSRALRIDWPHFPGRGTLDLLCAGRADEAQYTEMLNSLDWNAFYADGHGPAFVSALGRALRRGYDHVLVDSRTGLGDSAGIGTIELPDSLVVCFTLSDQGIEGAASVARAVLAARRAGGRPLRVLPVPMRIDGSEHERHRLGHALARSRFAGLPEGMDARSRDEYWARIQFPYRPFYAFEEILAVFGDQPGDPQALLAACERLTAVLTSGAVHRLPHVAEPERRRYLQSALRRAGSGARLTIVAAPADLAWARWVEAVLLAGGAQVEVCGPDAEAEAVLQGRPVVLLSEALLRSVAGQKPVGLPGAVCVRIGAVAPEGAPEDVVDLVHLEEAPATRQLLQALLPERGDESVPPVSAPFPGTGTEVRQVPSRNPRFRGRDSELTELARLLTEHQVVAVTGAPGAGATELVREFVHRHRPGPRIVWWASAAEDGALRGALAELRRRVPQLHTAGAATEVLLIVDGVVRPDQVLAAVSAVGARLVLTGRWEALARLPADVPLLTLGPLPAEDALALLPTVDDDARELVHLLAGDARCTDLCGRLLAATALDAARLLAELRGAGRAAQLTAVVGLALAELARRSPAALRVLRLCAAAGGAPLPEDLLRDDELMQELEELQPDTMGWSSFPTLCRILDDLGLVRWEEGEALLCCDAAVGAAVLARTEQAELQECRHRVHRLLTAHYRRLDADMDSDGSWRFLDRLWSHLLPSGADRCDDPGVRSLLVDRVRYLWRRGEPGAAEELARLLLRRWAARPLDEDWRTLRLRTELGNAVRAQGRYAESLAIDAATLAEQSRRFGPDHVHTLLTAGGLAAGLRATGRYPEALERDQASLEALVRQVGRGHEQTMRMLNNLAVDHSLLGEFAQAHRLFQEVLDWRSVNLPTGHALRLQSLGSLARAVRDLGRPHEARSRLVAVHDSLVAAYGPEHRLSLWAACELAQSLRACGEPGQGLALAQRSLRTAVGGRPPTDSADCRLALAVAACRWSVGDATGALEAAEGAVDALTEQLGADHPDVLLARDGLFVFLGARGRPGDLARARDGSGRNAEQLERRLGWANPRTALAWSNHALLRAGAGEPAPALDRLAACAEALADRLGPDHPDGLLAAANQSALLERTGHRLEAAALRGRILPRLERLLGAKHPEVLAVRQGACVHRALELQPW</sequence>
<dbReference type="Gene3D" id="1.25.40.10">
    <property type="entry name" value="Tetratricopeptide repeat domain"/>
    <property type="match status" value="2"/>
</dbReference>
<comment type="caution">
    <text evidence="2">The sequence shown here is derived from an EMBL/GenBank/DDBJ whole genome shotgun (WGS) entry which is preliminary data.</text>
</comment>
<dbReference type="NCBIfam" id="NF040586">
    <property type="entry name" value="FxSxx_TPR"/>
    <property type="match status" value="1"/>
</dbReference>
<name>A0ABW1G882_9ACTN</name>
<protein>
    <submittedName>
        <fullName evidence="2">FxSxx-COOH system tetratricopeptide repeat protein</fullName>
    </submittedName>
</protein>
<dbReference type="InterPro" id="IPR027417">
    <property type="entry name" value="P-loop_NTPase"/>
</dbReference>
<dbReference type="PANTHER" id="PTHR46082:SF6">
    <property type="entry name" value="AAA+ ATPASE DOMAIN-CONTAINING PROTEIN-RELATED"/>
    <property type="match status" value="1"/>
</dbReference>
<evidence type="ECO:0000256" key="1">
    <source>
        <dbReference type="SAM" id="MobiDB-lite"/>
    </source>
</evidence>
<evidence type="ECO:0000313" key="2">
    <source>
        <dbReference type="EMBL" id="MFC5910955.1"/>
    </source>
</evidence>
<organism evidence="2 3">
    <name type="scientific">Streptacidiphilus monticola</name>
    <dbReference type="NCBI Taxonomy" id="2161674"/>
    <lineage>
        <taxon>Bacteria</taxon>
        <taxon>Bacillati</taxon>
        <taxon>Actinomycetota</taxon>
        <taxon>Actinomycetes</taxon>
        <taxon>Kitasatosporales</taxon>
        <taxon>Streptomycetaceae</taxon>
        <taxon>Streptacidiphilus</taxon>
    </lineage>
</organism>
<dbReference type="Pfam" id="PF13424">
    <property type="entry name" value="TPR_12"/>
    <property type="match status" value="1"/>
</dbReference>
<reference evidence="3" key="1">
    <citation type="journal article" date="2019" name="Int. J. Syst. Evol. Microbiol.">
        <title>The Global Catalogue of Microorganisms (GCM) 10K type strain sequencing project: providing services to taxonomists for standard genome sequencing and annotation.</title>
        <authorList>
            <consortium name="The Broad Institute Genomics Platform"/>
            <consortium name="The Broad Institute Genome Sequencing Center for Infectious Disease"/>
            <person name="Wu L."/>
            <person name="Ma J."/>
        </authorList>
    </citation>
    <scope>NUCLEOTIDE SEQUENCE [LARGE SCALE GENOMIC DNA]</scope>
    <source>
        <strain evidence="3">JCM 4816</strain>
    </source>
</reference>
<feature type="region of interest" description="Disordered" evidence="1">
    <location>
        <begin position="443"/>
        <end position="464"/>
    </location>
</feature>
<dbReference type="Pfam" id="PF13374">
    <property type="entry name" value="TPR_10"/>
    <property type="match status" value="1"/>
</dbReference>
<dbReference type="SUPFAM" id="SSF48452">
    <property type="entry name" value="TPR-like"/>
    <property type="match status" value="2"/>
</dbReference>
<dbReference type="NCBIfam" id="NF047398">
    <property type="entry name" value="AAA_KGGVGR"/>
    <property type="match status" value="1"/>
</dbReference>
<keyword evidence="3" id="KW-1185">Reference proteome</keyword>